<feature type="non-terminal residue" evidence="1">
    <location>
        <position position="33"/>
    </location>
</feature>
<dbReference type="EMBL" id="EU112876">
    <property type="protein sequence ID" value="ABW89406.1"/>
    <property type="molecule type" value="Genomic_DNA"/>
</dbReference>
<name>B5KV44_HELAN</name>
<dbReference type="AlphaFoldDB" id="B5KV44"/>
<organism evidence="1">
    <name type="scientific">Helianthus annuus</name>
    <name type="common">Common sunflower</name>
    <dbReference type="NCBI Taxonomy" id="4232"/>
    <lineage>
        <taxon>Eukaryota</taxon>
        <taxon>Viridiplantae</taxon>
        <taxon>Streptophyta</taxon>
        <taxon>Embryophyta</taxon>
        <taxon>Tracheophyta</taxon>
        <taxon>Spermatophyta</taxon>
        <taxon>Magnoliopsida</taxon>
        <taxon>eudicotyledons</taxon>
        <taxon>Gunneridae</taxon>
        <taxon>Pentapetalae</taxon>
        <taxon>asterids</taxon>
        <taxon>campanulids</taxon>
        <taxon>Asterales</taxon>
        <taxon>Asteraceae</taxon>
        <taxon>Asteroideae</taxon>
        <taxon>Heliantheae alliance</taxon>
        <taxon>Heliantheae</taxon>
        <taxon>Helianthus</taxon>
    </lineage>
</organism>
<proteinExistence type="predicted"/>
<reference evidence="1" key="1">
    <citation type="submission" date="2007-08" db="EMBL/GenBank/DDBJ databases">
        <title>Identification of single nucleotide polymorphisms and analysis of linkage disequilibrium in sunflower elite inbred lines using candidate-gene approach.</title>
        <authorList>
            <person name="Fusari C.M."/>
            <person name="Lia V.V."/>
            <person name="Hopp H.E."/>
            <person name="Heinz R.A."/>
            <person name="Paniego N.B."/>
        </authorList>
    </citation>
    <scope>NUCLEOTIDE SEQUENCE</scope>
</reference>
<accession>B5KV44</accession>
<feature type="non-terminal residue" evidence="1">
    <location>
        <position position="1"/>
    </location>
</feature>
<evidence type="ECO:0000313" key="1">
    <source>
        <dbReference type="EMBL" id="ABW89406.1"/>
    </source>
</evidence>
<protein>
    <submittedName>
        <fullName evidence="1">60S ribosomal protein L41</fullName>
    </submittedName>
</protein>
<keyword evidence="1" id="KW-0687">Ribonucleoprotein</keyword>
<sequence length="33" mass="3858">NRLTVHMKKPYLGPHGDRKPKAVTFLVRLWNPS</sequence>
<keyword evidence="1" id="KW-0689">Ribosomal protein</keyword>
<gene>
    <name evidence="1" type="primary">RL41</name>
</gene>
<dbReference type="GO" id="GO:0005840">
    <property type="term" value="C:ribosome"/>
    <property type="evidence" value="ECO:0007669"/>
    <property type="project" value="UniProtKB-KW"/>
</dbReference>